<evidence type="ECO:0000313" key="2">
    <source>
        <dbReference type="RefSeq" id="XP_030987691.1"/>
    </source>
</evidence>
<evidence type="ECO:0000313" key="1">
    <source>
        <dbReference type="Proteomes" id="UP000515153"/>
    </source>
</evidence>
<proteinExistence type="predicted"/>
<dbReference type="AlphaFoldDB" id="A0A6P8BKQ2"/>
<accession>A0A6P8BKQ2</accession>
<dbReference type="GeneID" id="41956310"/>
<organism evidence="1 2">
    <name type="scientific">Pyricularia grisea</name>
    <name type="common">Crabgrass-specific blast fungus</name>
    <name type="synonym">Magnaporthe grisea</name>
    <dbReference type="NCBI Taxonomy" id="148305"/>
    <lineage>
        <taxon>Eukaryota</taxon>
        <taxon>Fungi</taxon>
        <taxon>Dikarya</taxon>
        <taxon>Ascomycota</taxon>
        <taxon>Pezizomycotina</taxon>
        <taxon>Sordariomycetes</taxon>
        <taxon>Sordariomycetidae</taxon>
        <taxon>Magnaporthales</taxon>
        <taxon>Pyriculariaceae</taxon>
        <taxon>Pyricularia</taxon>
    </lineage>
</organism>
<gene>
    <name evidence="2" type="ORF">PgNI_01323</name>
</gene>
<sequence>MTRGRQPLDWKSPEVRPNCCPICRAPGVPVEGVSKNRARKKTGASKLGLLGCAKRPPTVQPCSTW</sequence>
<reference evidence="2" key="2">
    <citation type="submission" date="2019-10" db="EMBL/GenBank/DDBJ databases">
        <authorList>
            <consortium name="NCBI Genome Project"/>
        </authorList>
    </citation>
    <scope>NUCLEOTIDE SEQUENCE</scope>
    <source>
        <strain evidence="2">NI907</strain>
    </source>
</reference>
<keyword evidence="1" id="KW-1185">Reference proteome</keyword>
<protein>
    <submittedName>
        <fullName evidence="2">Uncharacterized protein</fullName>
    </submittedName>
</protein>
<dbReference type="RefSeq" id="XP_030987691.1">
    <property type="nucleotide sequence ID" value="XM_031121396.1"/>
</dbReference>
<dbReference type="KEGG" id="pgri:PgNI_01323"/>
<name>A0A6P8BKQ2_PYRGI</name>
<reference evidence="2" key="3">
    <citation type="submission" date="2025-08" db="UniProtKB">
        <authorList>
            <consortium name="RefSeq"/>
        </authorList>
    </citation>
    <scope>IDENTIFICATION</scope>
    <source>
        <strain evidence="2">NI907</strain>
    </source>
</reference>
<dbReference type="Proteomes" id="UP000515153">
    <property type="component" value="Unplaced"/>
</dbReference>
<reference evidence="2" key="1">
    <citation type="journal article" date="2019" name="Mol. Biol. Evol.">
        <title>Blast fungal genomes show frequent chromosomal changes, gene gains and losses, and effector gene turnover.</title>
        <authorList>
            <person name="Gomez Luciano L.B."/>
            <person name="Jason Tsai I."/>
            <person name="Chuma I."/>
            <person name="Tosa Y."/>
            <person name="Chen Y.H."/>
            <person name="Li J.Y."/>
            <person name="Li M.Y."/>
            <person name="Jade Lu M.Y."/>
            <person name="Nakayashiki H."/>
            <person name="Li W.H."/>
        </authorList>
    </citation>
    <scope>NUCLEOTIDE SEQUENCE</scope>
    <source>
        <strain evidence="2">NI907</strain>
    </source>
</reference>